<dbReference type="GO" id="GO:0003676">
    <property type="term" value="F:nucleic acid binding"/>
    <property type="evidence" value="ECO:0007669"/>
    <property type="project" value="InterPro"/>
</dbReference>
<keyword evidence="5" id="KW-1133">Transmembrane helix</keyword>
<reference evidence="9 10" key="1">
    <citation type="submission" date="2024-04" db="EMBL/GenBank/DDBJ databases">
        <authorList>
            <person name="Rising A."/>
            <person name="Reimegard J."/>
            <person name="Sonavane S."/>
            <person name="Akerstrom W."/>
            <person name="Nylinder S."/>
            <person name="Hedman E."/>
            <person name="Kallberg Y."/>
        </authorList>
    </citation>
    <scope>NUCLEOTIDE SEQUENCE [LARGE SCALE GENOMIC DNA]</scope>
</reference>
<dbReference type="Gene3D" id="3.30.420.10">
    <property type="entry name" value="Ribonuclease H-like superfamily/Ribonuclease H"/>
    <property type="match status" value="1"/>
</dbReference>
<keyword evidence="10" id="KW-1185">Reference proteome</keyword>
<sequence length="300" mass="34272">MADNQQLDAPLQTKDEAKEKPIIKPLSAIAHRMFHPPKLERKHSSGDLHSRLKTRKILGVGETDNGDIHRSKDGAPPHFSLSRRKALNGKYPDSRIGRDGPIPWPARSPDLTPLDFFFWGYIKNIVYSERIADISHLKRRIIAAIETVTPDTIFKTWKEIDYRLDNLFFPENSYDLPRGDDSVPREDLACRFYGCTSLALAFLMWSFWGTMDKAVVRTLLLASALCHSLQVLALVTSQWGSLLNWRTLTYLLVRSILVLPNAYFYRNIGFCGLRMRKSNSFNNLRDCVYNSNSSSNSHGK</sequence>
<evidence type="ECO:0000256" key="1">
    <source>
        <dbReference type="ARBA" id="ARBA00004141"/>
    </source>
</evidence>
<dbReference type="PANTHER" id="PTHR31584:SF1">
    <property type="entry name" value="TUMOR PROTEIN P53-INDUCIBLE PROTEIN 11"/>
    <property type="match status" value="1"/>
</dbReference>
<feature type="compositionally biased region" description="Basic and acidic residues" evidence="8">
    <location>
        <begin position="66"/>
        <end position="75"/>
    </location>
</feature>
<feature type="region of interest" description="Disordered" evidence="8">
    <location>
        <begin position="1"/>
        <end position="21"/>
    </location>
</feature>
<comment type="subcellular location">
    <subcellularLocation>
        <location evidence="1">Membrane</location>
        <topology evidence="1">Multi-pass membrane protein</topology>
    </subcellularLocation>
</comment>
<evidence type="ECO:0000256" key="3">
    <source>
        <dbReference type="ARBA" id="ARBA00022553"/>
    </source>
</evidence>
<keyword evidence="6" id="KW-0472">Membrane</keyword>
<keyword evidence="3" id="KW-0597">Phosphoprotein</keyword>
<dbReference type="AlphaFoldDB" id="A0AAV2A9K8"/>
<dbReference type="InterPro" id="IPR028266">
    <property type="entry name" value="TP53I11"/>
</dbReference>
<organism evidence="9 10">
    <name type="scientific">Larinioides sclopetarius</name>
    <dbReference type="NCBI Taxonomy" id="280406"/>
    <lineage>
        <taxon>Eukaryota</taxon>
        <taxon>Metazoa</taxon>
        <taxon>Ecdysozoa</taxon>
        <taxon>Arthropoda</taxon>
        <taxon>Chelicerata</taxon>
        <taxon>Arachnida</taxon>
        <taxon>Araneae</taxon>
        <taxon>Araneomorphae</taxon>
        <taxon>Entelegynae</taxon>
        <taxon>Araneoidea</taxon>
        <taxon>Araneidae</taxon>
        <taxon>Larinioides</taxon>
    </lineage>
</organism>
<evidence type="ECO:0000256" key="4">
    <source>
        <dbReference type="ARBA" id="ARBA00022692"/>
    </source>
</evidence>
<name>A0AAV2A9K8_9ARAC</name>
<gene>
    <name evidence="9" type="ORF">LARSCL_LOCUS10292</name>
</gene>
<evidence type="ECO:0000256" key="5">
    <source>
        <dbReference type="ARBA" id="ARBA00022989"/>
    </source>
</evidence>
<evidence type="ECO:0000313" key="10">
    <source>
        <dbReference type="Proteomes" id="UP001497382"/>
    </source>
</evidence>
<dbReference type="GO" id="GO:0016020">
    <property type="term" value="C:membrane"/>
    <property type="evidence" value="ECO:0007669"/>
    <property type="project" value="UniProtKB-SubCell"/>
</dbReference>
<evidence type="ECO:0000256" key="8">
    <source>
        <dbReference type="SAM" id="MobiDB-lite"/>
    </source>
</evidence>
<feature type="region of interest" description="Disordered" evidence="8">
    <location>
        <begin position="59"/>
        <end position="79"/>
    </location>
</feature>
<keyword evidence="4" id="KW-0812">Transmembrane</keyword>
<dbReference type="Proteomes" id="UP001497382">
    <property type="component" value="Unassembled WGS sequence"/>
</dbReference>
<evidence type="ECO:0000256" key="6">
    <source>
        <dbReference type="ARBA" id="ARBA00023136"/>
    </source>
</evidence>
<evidence type="ECO:0000256" key="7">
    <source>
        <dbReference type="ARBA" id="ARBA00032100"/>
    </source>
</evidence>
<dbReference type="EMBL" id="CAXIEN010000121">
    <property type="protein sequence ID" value="CAL1279333.1"/>
    <property type="molecule type" value="Genomic_DNA"/>
</dbReference>
<accession>A0AAV2A9K8</accession>
<proteinExistence type="predicted"/>
<comment type="caution">
    <text evidence="9">The sequence shown here is derived from an EMBL/GenBank/DDBJ whole genome shotgun (WGS) entry which is preliminary data.</text>
</comment>
<protein>
    <recommendedName>
        <fullName evidence="2">Tumor protein p53-inducible protein 11</fullName>
    </recommendedName>
    <alternativeName>
        <fullName evidence="7">p53-induced gene 11 protein</fullName>
    </alternativeName>
</protein>
<dbReference type="Pfam" id="PF14936">
    <property type="entry name" value="p53-inducible11"/>
    <property type="match status" value="2"/>
</dbReference>
<evidence type="ECO:0000256" key="2">
    <source>
        <dbReference type="ARBA" id="ARBA00019449"/>
    </source>
</evidence>
<dbReference type="PANTHER" id="PTHR31584">
    <property type="entry name" value="TUMOR PROTEIN P53-INDUCIBLE PROTEIN 11"/>
    <property type="match status" value="1"/>
</dbReference>
<dbReference type="InterPro" id="IPR036397">
    <property type="entry name" value="RNaseH_sf"/>
</dbReference>
<evidence type="ECO:0000313" key="9">
    <source>
        <dbReference type="EMBL" id="CAL1279333.1"/>
    </source>
</evidence>